<dbReference type="GO" id="GO:0046872">
    <property type="term" value="F:metal ion binding"/>
    <property type="evidence" value="ECO:0007669"/>
    <property type="project" value="UniProtKB-KW"/>
</dbReference>
<dbReference type="Pfam" id="PF13187">
    <property type="entry name" value="Fer4_9"/>
    <property type="match status" value="1"/>
</dbReference>
<gene>
    <name evidence="9" type="ORF">XD66_0662</name>
</gene>
<dbReference type="AlphaFoldDB" id="A0A124FKB0"/>
<dbReference type="PROSITE" id="PS51379">
    <property type="entry name" value="4FE4S_FER_2"/>
    <property type="match status" value="2"/>
</dbReference>
<evidence type="ECO:0000256" key="5">
    <source>
        <dbReference type="ARBA" id="ARBA00022723"/>
    </source>
</evidence>
<accession>A0A124FKB0</accession>
<evidence type="ECO:0000256" key="3">
    <source>
        <dbReference type="ARBA" id="ARBA00013529"/>
    </source>
</evidence>
<evidence type="ECO:0000259" key="8">
    <source>
        <dbReference type="PROSITE" id="PS51379"/>
    </source>
</evidence>
<keyword evidence="5" id="KW-0479">Metal-binding</keyword>
<evidence type="ECO:0000256" key="4">
    <source>
        <dbReference type="ARBA" id="ARBA00022485"/>
    </source>
</evidence>
<keyword evidence="6" id="KW-0408">Iron</keyword>
<evidence type="ECO:0000256" key="7">
    <source>
        <dbReference type="ARBA" id="ARBA00023014"/>
    </source>
</evidence>
<comment type="cofactor">
    <cofactor evidence="1">
        <name>[4Fe-4S] cluster</name>
        <dbReference type="ChEBI" id="CHEBI:49883"/>
    </cofactor>
</comment>
<reference evidence="10" key="1">
    <citation type="journal article" date="2015" name="MBio">
        <title>Genome-Resolved Metagenomic Analysis Reveals Roles for Candidate Phyla and Other Microbial Community Members in Biogeochemical Transformations in Oil Reservoirs.</title>
        <authorList>
            <person name="Hu P."/>
            <person name="Tom L."/>
            <person name="Singh A."/>
            <person name="Thomas B.C."/>
            <person name="Baker B.J."/>
            <person name="Piceno Y.M."/>
            <person name="Andersen G.L."/>
            <person name="Banfield J.F."/>
        </authorList>
    </citation>
    <scope>NUCLEOTIDE SEQUENCE [LARGE SCALE GENOMIC DNA]</scope>
</reference>
<evidence type="ECO:0000256" key="6">
    <source>
        <dbReference type="ARBA" id="ARBA00023004"/>
    </source>
</evidence>
<comment type="caution">
    <text evidence="9">The sequence shown here is derived from an EMBL/GenBank/DDBJ whole genome shotgun (WGS) entry which is preliminary data.</text>
</comment>
<dbReference type="PANTHER" id="PTHR24960:SF79">
    <property type="entry name" value="PHOTOSYSTEM I IRON-SULFUR CENTER"/>
    <property type="match status" value="1"/>
</dbReference>
<keyword evidence="7" id="KW-0411">Iron-sulfur</keyword>
<dbReference type="GO" id="GO:0051539">
    <property type="term" value="F:4 iron, 4 sulfur cluster binding"/>
    <property type="evidence" value="ECO:0007669"/>
    <property type="project" value="UniProtKB-KW"/>
</dbReference>
<proteinExistence type="predicted"/>
<comment type="function">
    <text evidence="2">Ferredoxins are iron-sulfur proteins that transfer electrons in a wide variety of metabolic reactions.</text>
</comment>
<evidence type="ECO:0000313" key="10">
    <source>
        <dbReference type="Proteomes" id="UP000053326"/>
    </source>
</evidence>
<dbReference type="InterPro" id="IPR017900">
    <property type="entry name" value="4Fe4S_Fe_S_CS"/>
</dbReference>
<dbReference type="EMBL" id="LGFO01000065">
    <property type="protein sequence ID" value="KUK36624.1"/>
    <property type="molecule type" value="Genomic_DNA"/>
</dbReference>
<dbReference type="PROSITE" id="PS00198">
    <property type="entry name" value="4FE4S_FER_1"/>
    <property type="match status" value="1"/>
</dbReference>
<evidence type="ECO:0000256" key="2">
    <source>
        <dbReference type="ARBA" id="ARBA00003532"/>
    </source>
</evidence>
<dbReference type="InterPro" id="IPR050157">
    <property type="entry name" value="PSI_iron-sulfur_center"/>
</dbReference>
<name>A0A124FKB0_9THEO</name>
<dbReference type="SUPFAM" id="SSF54862">
    <property type="entry name" value="4Fe-4S ferredoxins"/>
    <property type="match status" value="1"/>
</dbReference>
<feature type="domain" description="4Fe-4S ferredoxin-type" evidence="8">
    <location>
        <begin position="1"/>
        <end position="28"/>
    </location>
</feature>
<evidence type="ECO:0000256" key="1">
    <source>
        <dbReference type="ARBA" id="ARBA00001966"/>
    </source>
</evidence>
<evidence type="ECO:0000313" key="9">
    <source>
        <dbReference type="EMBL" id="KUK36624.1"/>
    </source>
</evidence>
<organism evidence="9 10">
    <name type="scientific">Thermacetogenium phaeum</name>
    <dbReference type="NCBI Taxonomy" id="85874"/>
    <lineage>
        <taxon>Bacteria</taxon>
        <taxon>Bacillati</taxon>
        <taxon>Bacillota</taxon>
        <taxon>Clostridia</taxon>
        <taxon>Thermoanaerobacterales</taxon>
        <taxon>Thermoanaerobacteraceae</taxon>
        <taxon>Thermacetogenium</taxon>
    </lineage>
</organism>
<feature type="domain" description="4Fe-4S ferredoxin-type" evidence="8">
    <location>
        <begin position="29"/>
        <end position="56"/>
    </location>
</feature>
<dbReference type="Proteomes" id="UP000053326">
    <property type="component" value="Unassembled WGS sequence"/>
</dbReference>
<keyword evidence="4" id="KW-0004">4Fe-4S</keyword>
<sequence length="56" mass="6141">MGYRITDKCEACGSCMDECPNDAIMEVDGVYKIDPEKCEDCGTCIDVCPNDAIVEE</sequence>
<dbReference type="InterPro" id="IPR017896">
    <property type="entry name" value="4Fe4S_Fe-S-bd"/>
</dbReference>
<dbReference type="Gene3D" id="3.30.70.20">
    <property type="match status" value="1"/>
</dbReference>
<dbReference type="OMA" id="VDCCVDD"/>
<dbReference type="PANTHER" id="PTHR24960">
    <property type="entry name" value="PHOTOSYSTEM I IRON-SULFUR CENTER-RELATED"/>
    <property type="match status" value="1"/>
</dbReference>
<protein>
    <recommendedName>
        <fullName evidence="3">Ferredoxin</fullName>
    </recommendedName>
</protein>